<dbReference type="EMBL" id="AZXY01000007">
    <property type="protein sequence ID" value="KSZ57930.1"/>
    <property type="molecule type" value="Genomic_DNA"/>
</dbReference>
<comment type="caution">
    <text evidence="1">The sequence shown here is derived from an EMBL/GenBank/DDBJ whole genome shotgun (WGS) entry which is preliminary data.</text>
</comment>
<evidence type="ECO:0000313" key="1">
    <source>
        <dbReference type="EMBL" id="KSZ57930.1"/>
    </source>
</evidence>
<dbReference type="PANTHER" id="PTHR31118:SF12">
    <property type="entry name" value="CYCLASE-LIKE PROTEIN 2"/>
    <property type="match status" value="1"/>
</dbReference>
<organism evidence="1 2">
    <name type="scientific">Rhodococcus pyridinivorans KG-16</name>
    <dbReference type="NCBI Taxonomy" id="1441730"/>
    <lineage>
        <taxon>Bacteria</taxon>
        <taxon>Bacillati</taxon>
        <taxon>Actinomycetota</taxon>
        <taxon>Actinomycetes</taxon>
        <taxon>Mycobacteriales</taxon>
        <taxon>Nocardiaceae</taxon>
        <taxon>Rhodococcus</taxon>
    </lineage>
</organism>
<accession>A0A0V9UIU1</accession>
<evidence type="ECO:0000313" key="2">
    <source>
        <dbReference type="Proteomes" id="UP000053060"/>
    </source>
</evidence>
<gene>
    <name evidence="1" type="ORF">Z045_15310</name>
</gene>
<sequence>MRVRRIVDLTHVVSPDIQVYPGDPAPTFTPHATVETDGFDLMRIDMGSQTGTHVDAPRHVRSGGTAIDAVPPENFVGRGVVLDVRARVDAGALVTADMWGEPAIGPGDIALVLTGWSQYFGTGRYFEHPALSVDACRWLLDRGVRTIGIDVPSVDPTGDETLAAHHVLADAGAIICENLRNLEAVDFPDPLVSLLPIPFAGIDGAPVRAVAVQIEN</sequence>
<dbReference type="Proteomes" id="UP000053060">
    <property type="component" value="Unassembled WGS sequence"/>
</dbReference>
<dbReference type="SUPFAM" id="SSF102198">
    <property type="entry name" value="Putative cyclase"/>
    <property type="match status" value="1"/>
</dbReference>
<dbReference type="GO" id="GO:0019441">
    <property type="term" value="P:L-tryptophan catabolic process to kynurenine"/>
    <property type="evidence" value="ECO:0007669"/>
    <property type="project" value="InterPro"/>
</dbReference>
<dbReference type="InterPro" id="IPR007325">
    <property type="entry name" value="KFase/CYL"/>
</dbReference>
<reference evidence="1 2" key="2">
    <citation type="journal article" date="2016" name="Genome Announc.">
        <title>Draft Genome Sequence of a Versatile Hydrocarbon-Degrading Bacterium, Rhodococcus pyridinivorans Strain KG-16, Collected from Oil Fields in India.</title>
        <authorList>
            <person name="Aggarwal R.K."/>
            <person name="Dawar C."/>
            <person name="Phanindranath R."/>
            <person name="Mutnuri L."/>
            <person name="Dayal A.M."/>
        </authorList>
    </citation>
    <scope>NUCLEOTIDE SEQUENCE [LARGE SCALE GENOMIC DNA]</scope>
    <source>
        <strain evidence="1 2">KG-16</strain>
    </source>
</reference>
<dbReference type="GO" id="GO:0004061">
    <property type="term" value="F:arylformamidase activity"/>
    <property type="evidence" value="ECO:0007669"/>
    <property type="project" value="InterPro"/>
</dbReference>
<dbReference type="AlphaFoldDB" id="A0A0V9UIU1"/>
<protein>
    <submittedName>
        <fullName evidence="1">Cyclase</fullName>
    </submittedName>
</protein>
<name>A0A0V9UIU1_9NOCA</name>
<reference evidence="2" key="1">
    <citation type="submission" date="2015-01" db="EMBL/GenBank/DDBJ databases">
        <title>Draft genome sequence of Rhodococcus pyridinivorans strain KG-16, a hydrocarbon-degrading bacterium.</title>
        <authorList>
            <person name="Aggarwal R.K."/>
            <person name="Dawar C."/>
        </authorList>
    </citation>
    <scope>NUCLEOTIDE SEQUENCE [LARGE SCALE GENOMIC DNA]</scope>
    <source>
        <strain evidence="2">KG-16</strain>
    </source>
</reference>
<dbReference type="PANTHER" id="PTHR31118">
    <property type="entry name" value="CYCLASE-LIKE PROTEIN 2"/>
    <property type="match status" value="1"/>
</dbReference>
<proteinExistence type="predicted"/>
<dbReference type="Gene3D" id="3.50.30.50">
    <property type="entry name" value="Putative cyclase"/>
    <property type="match status" value="1"/>
</dbReference>
<dbReference type="InterPro" id="IPR037175">
    <property type="entry name" value="KFase_sf"/>
</dbReference>
<dbReference type="Pfam" id="PF04199">
    <property type="entry name" value="Cyclase"/>
    <property type="match status" value="1"/>
</dbReference>
<dbReference type="PATRIC" id="fig|1441730.3.peg.3184"/>
<dbReference type="RefSeq" id="WP_060652614.1">
    <property type="nucleotide sequence ID" value="NZ_AZXY01000007.1"/>
</dbReference>